<gene>
    <name evidence="6" type="ORF">FDV58_39355</name>
</gene>
<evidence type="ECO:0000256" key="2">
    <source>
        <dbReference type="ARBA" id="ARBA00008520"/>
    </source>
</evidence>
<comment type="caution">
    <text evidence="6">The sequence shown here is derived from an EMBL/GenBank/DDBJ whole genome shotgun (WGS) entry which is preliminary data.</text>
</comment>
<name>A0A4U6RG10_BRAEL</name>
<evidence type="ECO:0000256" key="1">
    <source>
        <dbReference type="ARBA" id="ARBA00004418"/>
    </source>
</evidence>
<dbReference type="PROSITE" id="PS51318">
    <property type="entry name" value="TAT"/>
    <property type="match status" value="1"/>
</dbReference>
<dbReference type="CDD" id="cd13589">
    <property type="entry name" value="PBP2_polyamine_RpCGA009"/>
    <property type="match status" value="1"/>
</dbReference>
<dbReference type="EMBL" id="SZZP01000044">
    <property type="protein sequence ID" value="TKV71676.1"/>
    <property type="molecule type" value="Genomic_DNA"/>
</dbReference>
<evidence type="ECO:0000256" key="4">
    <source>
        <dbReference type="ARBA" id="ARBA00022729"/>
    </source>
</evidence>
<comment type="similarity">
    <text evidence="2">Belongs to the bacterial solute-binding protein 1 family.</text>
</comment>
<dbReference type="GO" id="GO:0030288">
    <property type="term" value="C:outer membrane-bounded periplasmic space"/>
    <property type="evidence" value="ECO:0007669"/>
    <property type="project" value="TreeGrafter"/>
</dbReference>
<dbReference type="InterPro" id="IPR006059">
    <property type="entry name" value="SBP"/>
</dbReference>
<dbReference type="Pfam" id="PF13416">
    <property type="entry name" value="SBP_bac_8"/>
    <property type="match status" value="1"/>
</dbReference>
<keyword evidence="3" id="KW-0813">Transport</keyword>
<dbReference type="GO" id="GO:0015888">
    <property type="term" value="P:thiamine transport"/>
    <property type="evidence" value="ECO:0007669"/>
    <property type="project" value="TreeGrafter"/>
</dbReference>
<evidence type="ECO:0000313" key="7">
    <source>
        <dbReference type="Proteomes" id="UP000305095"/>
    </source>
</evidence>
<reference evidence="6 7" key="1">
    <citation type="submission" date="2019-05" db="EMBL/GenBank/DDBJ databases">
        <title>Draft Genome of Bradyrhizobium elkanii strain SEMIA 938, Used in Commercial Inoculants for Lupinus spp. in Brazil.</title>
        <authorList>
            <person name="Hungria M."/>
            <person name="Delamuta J.R.M."/>
            <person name="Ribeiro R.A."/>
            <person name="Nogueira M.A."/>
        </authorList>
    </citation>
    <scope>NUCLEOTIDE SEQUENCE [LARGE SCALE GENOMIC DNA]</scope>
    <source>
        <strain evidence="6 7">Semia 938</strain>
    </source>
</reference>
<keyword evidence="4" id="KW-0732">Signal</keyword>
<dbReference type="PANTHER" id="PTHR30006">
    <property type="entry name" value="THIAMINE-BINDING PERIPLASMIC PROTEIN-RELATED"/>
    <property type="match status" value="1"/>
</dbReference>
<proteinExistence type="inferred from homology"/>
<evidence type="ECO:0000256" key="3">
    <source>
        <dbReference type="ARBA" id="ARBA00022448"/>
    </source>
</evidence>
<dbReference type="Gene3D" id="3.40.190.10">
    <property type="entry name" value="Periplasmic binding protein-like II"/>
    <property type="match status" value="2"/>
</dbReference>
<dbReference type="RefSeq" id="WP_137483850.1">
    <property type="nucleotide sequence ID" value="NZ_SZZP01000044.1"/>
</dbReference>
<organism evidence="6 7">
    <name type="scientific">Bradyrhizobium elkanii</name>
    <dbReference type="NCBI Taxonomy" id="29448"/>
    <lineage>
        <taxon>Bacteria</taxon>
        <taxon>Pseudomonadati</taxon>
        <taxon>Pseudomonadota</taxon>
        <taxon>Alphaproteobacteria</taxon>
        <taxon>Hyphomicrobiales</taxon>
        <taxon>Nitrobacteraceae</taxon>
        <taxon>Bradyrhizobium</taxon>
    </lineage>
</organism>
<sequence length="372" mass="41034">MTHDIINSSWPTRRQTLKGVGVAAGSAALAIGAPGILRAQESPLVVVSGGGSYEEAFRKAVIDPFQRETSIKVTYVSPADEAKLKAQVDSNNVQWDVVEISAPAFRPDASKYCEEIDYRAFDKETLDNLVPEAKTKYAVGSLVFSTVMGFSTAEYPTDKPRPRSWAEFWDGSKFPGPRSLQSCADGSSSTVMFALLAAGVPKDKLYPIDFDKAFASLDRIKPQITKFWTVGAEPGQLLSDRQVAMSSAWNGRMQVLKDQGAGADYQWNEGELGPVHFVVPKGTKNRVGAMRFVAYAATAQVQARLNNLIFYGPLNRAAFKYIEPKIAVRLPTAPENIEKQFFRDLAYWGAQSSSGKTNTEVLVERWTKWLVR</sequence>
<protein>
    <submittedName>
        <fullName evidence="6">ABC transporter substrate-binding protein</fullName>
    </submittedName>
</protein>
<keyword evidence="5" id="KW-0574">Periplasm</keyword>
<evidence type="ECO:0000256" key="5">
    <source>
        <dbReference type="ARBA" id="ARBA00022764"/>
    </source>
</evidence>
<dbReference type="AlphaFoldDB" id="A0A4U6RG10"/>
<dbReference type="InterPro" id="IPR006311">
    <property type="entry name" value="TAT_signal"/>
</dbReference>
<dbReference type="PANTHER" id="PTHR30006:SF3">
    <property type="entry name" value="THIAMINE-BINDING PERIPLASMIC PROTEIN"/>
    <property type="match status" value="1"/>
</dbReference>
<comment type="subcellular location">
    <subcellularLocation>
        <location evidence="1">Periplasm</location>
    </subcellularLocation>
</comment>
<dbReference type="Proteomes" id="UP000305095">
    <property type="component" value="Unassembled WGS sequence"/>
</dbReference>
<dbReference type="GO" id="GO:0030975">
    <property type="term" value="F:thiamine binding"/>
    <property type="evidence" value="ECO:0007669"/>
    <property type="project" value="TreeGrafter"/>
</dbReference>
<dbReference type="GO" id="GO:0030976">
    <property type="term" value="F:thiamine pyrophosphate binding"/>
    <property type="evidence" value="ECO:0007669"/>
    <property type="project" value="TreeGrafter"/>
</dbReference>
<dbReference type="SUPFAM" id="SSF53850">
    <property type="entry name" value="Periplasmic binding protein-like II"/>
    <property type="match status" value="1"/>
</dbReference>
<evidence type="ECO:0000313" key="6">
    <source>
        <dbReference type="EMBL" id="TKV71676.1"/>
    </source>
</evidence>
<accession>A0A4U6RG10</accession>